<dbReference type="AlphaFoldDB" id="A0A2X0LTP4"/>
<evidence type="ECO:0000313" key="2">
    <source>
        <dbReference type="EMBL" id="SGY18703.1"/>
    </source>
</evidence>
<dbReference type="EMBL" id="FQNC01000016">
    <property type="protein sequence ID" value="SGY18703.1"/>
    <property type="molecule type" value="Genomic_DNA"/>
</dbReference>
<accession>A0A2X0LTP4</accession>
<evidence type="ECO:0000313" key="3">
    <source>
        <dbReference type="Proteomes" id="UP000249464"/>
    </source>
</evidence>
<organism evidence="1 3">
    <name type="scientific">Microbotryum silenes-dioicae</name>
    <dbReference type="NCBI Taxonomy" id="796604"/>
    <lineage>
        <taxon>Eukaryota</taxon>
        <taxon>Fungi</taxon>
        <taxon>Dikarya</taxon>
        <taxon>Basidiomycota</taxon>
        <taxon>Pucciniomycotina</taxon>
        <taxon>Microbotryomycetes</taxon>
        <taxon>Microbotryales</taxon>
        <taxon>Microbotryaceae</taxon>
        <taxon>Microbotryum</taxon>
    </lineage>
</organism>
<evidence type="ECO:0000313" key="1">
    <source>
        <dbReference type="EMBL" id="SGY12416.1"/>
    </source>
</evidence>
<protein>
    <submittedName>
        <fullName evidence="1">BQ5605_C011g06500 protein</fullName>
    </submittedName>
    <submittedName>
        <fullName evidence="2">BQ5605_C014g07448 protein</fullName>
    </submittedName>
</protein>
<sequence>MCALVNTSTSWSICPAVACFALHASAAFRLAASAPACSTHARAPPSPRRDLVDLPLLSCRTVASG</sequence>
<proteinExistence type="predicted"/>
<dbReference type="EMBL" id="FQNC01000011">
    <property type="protein sequence ID" value="SGY12416.1"/>
    <property type="molecule type" value="Genomic_DNA"/>
</dbReference>
<gene>
    <name evidence="1" type="primary">BQ5605_C011g06500</name>
    <name evidence="2" type="synonym">BQ5605_C014g07448</name>
    <name evidence="1" type="ORF">BQ5605_C011G06500</name>
    <name evidence="2" type="ORF">BQ5605_C014G07448</name>
</gene>
<name>A0A2X0LTP4_9BASI</name>
<keyword evidence="3" id="KW-1185">Reference proteome</keyword>
<dbReference type="Proteomes" id="UP000249464">
    <property type="component" value="Unassembled WGS sequence"/>
</dbReference>
<reference evidence="1 3" key="1">
    <citation type="submission" date="2016-11" db="EMBL/GenBank/DDBJ databases">
        <authorList>
            <person name="Jaros S."/>
            <person name="Januszkiewicz K."/>
            <person name="Wedrychowicz H."/>
        </authorList>
    </citation>
    <scope>NUCLEOTIDE SEQUENCE [LARGE SCALE GENOMIC DNA]</scope>
</reference>